<evidence type="ECO:0000313" key="1">
    <source>
        <dbReference type="EMBL" id="KAI4311871.1"/>
    </source>
</evidence>
<gene>
    <name evidence="1" type="ORF">MLD38_036735</name>
</gene>
<sequence>MATETNDSVIGLSTIALLQERFKQLQRLKDTRVKRDLLKLSEKDPESSIGCTTMSRDTPNCTFQHDASPNSPSLLLSLWPDSTCDDSQCSRSEDSTSRKKRRIYSDLSSNCFYVDDRVDTSLHL</sequence>
<dbReference type="Proteomes" id="UP001057402">
    <property type="component" value="Chromosome 11"/>
</dbReference>
<dbReference type="EMBL" id="CM042890">
    <property type="protein sequence ID" value="KAI4311871.1"/>
    <property type="molecule type" value="Genomic_DNA"/>
</dbReference>
<organism evidence="1 2">
    <name type="scientific">Melastoma candidum</name>
    <dbReference type="NCBI Taxonomy" id="119954"/>
    <lineage>
        <taxon>Eukaryota</taxon>
        <taxon>Viridiplantae</taxon>
        <taxon>Streptophyta</taxon>
        <taxon>Embryophyta</taxon>
        <taxon>Tracheophyta</taxon>
        <taxon>Spermatophyta</taxon>
        <taxon>Magnoliopsida</taxon>
        <taxon>eudicotyledons</taxon>
        <taxon>Gunneridae</taxon>
        <taxon>Pentapetalae</taxon>
        <taxon>rosids</taxon>
        <taxon>malvids</taxon>
        <taxon>Myrtales</taxon>
        <taxon>Melastomataceae</taxon>
        <taxon>Melastomatoideae</taxon>
        <taxon>Melastomateae</taxon>
        <taxon>Melastoma</taxon>
    </lineage>
</organism>
<proteinExistence type="predicted"/>
<reference evidence="2" key="1">
    <citation type="journal article" date="2023" name="Front. Plant Sci.">
        <title>Chromosomal-level genome assembly of Melastoma candidum provides insights into trichome evolution.</title>
        <authorList>
            <person name="Zhong Y."/>
            <person name="Wu W."/>
            <person name="Sun C."/>
            <person name="Zou P."/>
            <person name="Liu Y."/>
            <person name="Dai S."/>
            <person name="Zhou R."/>
        </authorList>
    </citation>
    <scope>NUCLEOTIDE SEQUENCE [LARGE SCALE GENOMIC DNA]</scope>
</reference>
<keyword evidence="2" id="KW-1185">Reference proteome</keyword>
<protein>
    <submittedName>
        <fullName evidence="1">Uncharacterized protein</fullName>
    </submittedName>
</protein>
<comment type="caution">
    <text evidence="1">The sequence shown here is derived from an EMBL/GenBank/DDBJ whole genome shotgun (WGS) entry which is preliminary data.</text>
</comment>
<name>A0ACB9LKU1_9MYRT</name>
<evidence type="ECO:0000313" key="2">
    <source>
        <dbReference type="Proteomes" id="UP001057402"/>
    </source>
</evidence>
<accession>A0ACB9LKU1</accession>